<reference evidence="1" key="1">
    <citation type="submission" date="2018-02" db="EMBL/GenBank/DDBJ databases">
        <title>Rhizophora mucronata_Transcriptome.</title>
        <authorList>
            <person name="Meera S.P."/>
            <person name="Sreeshan A."/>
            <person name="Augustine A."/>
        </authorList>
    </citation>
    <scope>NUCLEOTIDE SEQUENCE</scope>
    <source>
        <tissue evidence="1">Leaf</tissue>
    </source>
</reference>
<dbReference type="AlphaFoldDB" id="A0A2P2N6S3"/>
<name>A0A2P2N6S3_RHIMU</name>
<accession>A0A2P2N6S3</accession>
<sequence>MSDGHPNKWYLVKMILKANLTELSFLVWQSECL</sequence>
<dbReference type="EMBL" id="GGEC01057707">
    <property type="protein sequence ID" value="MBX38191.1"/>
    <property type="molecule type" value="Transcribed_RNA"/>
</dbReference>
<evidence type="ECO:0000313" key="1">
    <source>
        <dbReference type="EMBL" id="MBX38191.1"/>
    </source>
</evidence>
<proteinExistence type="predicted"/>
<organism evidence="1">
    <name type="scientific">Rhizophora mucronata</name>
    <name type="common">Asiatic mangrove</name>
    <dbReference type="NCBI Taxonomy" id="61149"/>
    <lineage>
        <taxon>Eukaryota</taxon>
        <taxon>Viridiplantae</taxon>
        <taxon>Streptophyta</taxon>
        <taxon>Embryophyta</taxon>
        <taxon>Tracheophyta</taxon>
        <taxon>Spermatophyta</taxon>
        <taxon>Magnoliopsida</taxon>
        <taxon>eudicotyledons</taxon>
        <taxon>Gunneridae</taxon>
        <taxon>Pentapetalae</taxon>
        <taxon>rosids</taxon>
        <taxon>fabids</taxon>
        <taxon>Malpighiales</taxon>
        <taxon>Rhizophoraceae</taxon>
        <taxon>Rhizophora</taxon>
    </lineage>
</organism>
<protein>
    <submittedName>
        <fullName evidence="1">Uncharacterized protein</fullName>
    </submittedName>
</protein>